<organism evidence="1 2">
    <name type="scientific">Romanomermis culicivorax</name>
    <name type="common">Nematode worm</name>
    <dbReference type="NCBI Taxonomy" id="13658"/>
    <lineage>
        <taxon>Eukaryota</taxon>
        <taxon>Metazoa</taxon>
        <taxon>Ecdysozoa</taxon>
        <taxon>Nematoda</taxon>
        <taxon>Enoplea</taxon>
        <taxon>Dorylaimia</taxon>
        <taxon>Mermithida</taxon>
        <taxon>Mermithoidea</taxon>
        <taxon>Mermithidae</taxon>
        <taxon>Romanomermis</taxon>
    </lineage>
</organism>
<dbReference type="WBParaSite" id="nRc.2.0.1.t12165-RA">
    <property type="protein sequence ID" value="nRc.2.0.1.t12165-RA"/>
    <property type="gene ID" value="nRc.2.0.1.g12165"/>
</dbReference>
<accession>A0A915IDA4</accession>
<protein>
    <submittedName>
        <fullName evidence="2">Uncharacterized protein</fullName>
    </submittedName>
</protein>
<dbReference type="AlphaFoldDB" id="A0A915IDA4"/>
<reference evidence="2" key="1">
    <citation type="submission" date="2022-11" db="UniProtKB">
        <authorList>
            <consortium name="WormBaseParasite"/>
        </authorList>
    </citation>
    <scope>IDENTIFICATION</scope>
</reference>
<keyword evidence="1" id="KW-1185">Reference proteome</keyword>
<evidence type="ECO:0000313" key="2">
    <source>
        <dbReference type="WBParaSite" id="nRc.2.0.1.t12165-RA"/>
    </source>
</evidence>
<dbReference type="Proteomes" id="UP000887565">
    <property type="component" value="Unplaced"/>
</dbReference>
<sequence>MAKFYDILTRTASFVVLVPESLLPSINSSSSLCSNFLSPRHQIVTNFLDNISKIVQIKIGLRQ</sequence>
<name>A0A915IDA4_ROMCU</name>
<evidence type="ECO:0000313" key="1">
    <source>
        <dbReference type="Proteomes" id="UP000887565"/>
    </source>
</evidence>
<proteinExistence type="predicted"/>